<feature type="domain" description="Glycosyl hydrolase family 13 catalytic" evidence="2">
    <location>
        <begin position="22"/>
        <end position="408"/>
    </location>
</feature>
<sequence>MAQQIPARTLPTDWARGAVFMEIYVRGFQDSNGDGIGDFRGLISRLDYLQDLGIQGLWLMPVNQSKDRDHGYGVVNYRDVEADYGSRADFQALLEAAHARGMGIIMDYVINHSSDANPLFADAKANRNGKRDWYIWAERDPYWVNWARQPSWHRTQVGRGDYYYGVFWVDMPDFNLRNPQVLAFHHDNLRYWMNQGVDGFRIDAVGQLIENGPQAYESQPENKPILKDLQTLVHSYPGNFMVCEEPTDPVGAAGRDACGSSFAFGFNRQVRASVKHGKVTKHLSEILQQYPLADMGLVLGSHDSYAGERLMVDLAGDEAAYRLAAATQLTLPGQPFIYYGEEIGMGTSRGNAGDWGLRAPMSWQADGGFSTVTPFRAPADNQADYNAADQQAEPDSLWHHYQQLIALRKAHPALRLGDLQLLAEGPVLAYLRQSGDERVLVVLNYSRQAQALSLPLKSEAPQRLLGQGTLNAGQTLQLRLPAQGLAIYRL</sequence>
<protein>
    <submittedName>
        <fullName evidence="3">Alpha-amylase family glycosyl hydrolase</fullName>
    </submittedName>
</protein>
<name>A0ABP8Q948_9GAMM</name>
<accession>A0ABP8Q948</accession>
<proteinExistence type="inferred from homology"/>
<keyword evidence="4" id="KW-1185">Reference proteome</keyword>
<dbReference type="SMART" id="SM00642">
    <property type="entry name" value="Aamy"/>
    <property type="match status" value="1"/>
</dbReference>
<dbReference type="InterPro" id="IPR006047">
    <property type="entry name" value="GH13_cat_dom"/>
</dbReference>
<dbReference type="Pfam" id="PF00128">
    <property type="entry name" value="Alpha-amylase"/>
    <property type="match status" value="1"/>
</dbReference>
<organism evidence="3 4">
    <name type="scientific">Pseudaeromonas paramecii</name>
    <dbReference type="NCBI Taxonomy" id="2138166"/>
    <lineage>
        <taxon>Bacteria</taxon>
        <taxon>Pseudomonadati</taxon>
        <taxon>Pseudomonadota</taxon>
        <taxon>Gammaproteobacteria</taxon>
        <taxon>Aeromonadales</taxon>
        <taxon>Aeromonadaceae</taxon>
        <taxon>Pseudaeromonas</taxon>
    </lineage>
</organism>
<evidence type="ECO:0000313" key="3">
    <source>
        <dbReference type="EMBL" id="GAA4499496.1"/>
    </source>
</evidence>
<dbReference type="Gene3D" id="2.60.40.1180">
    <property type="entry name" value="Golgi alpha-mannosidase II"/>
    <property type="match status" value="1"/>
</dbReference>
<dbReference type="InterPro" id="IPR045857">
    <property type="entry name" value="O16G_dom_2"/>
</dbReference>
<dbReference type="Pfam" id="PF16657">
    <property type="entry name" value="Malt_amylase_C"/>
    <property type="match status" value="1"/>
</dbReference>
<evidence type="ECO:0000259" key="2">
    <source>
        <dbReference type="SMART" id="SM00642"/>
    </source>
</evidence>
<dbReference type="InterPro" id="IPR017853">
    <property type="entry name" value="GH"/>
</dbReference>
<dbReference type="PANTHER" id="PTHR10357">
    <property type="entry name" value="ALPHA-AMYLASE FAMILY MEMBER"/>
    <property type="match status" value="1"/>
</dbReference>
<reference evidence="4" key="1">
    <citation type="journal article" date="2019" name="Int. J. Syst. Evol. Microbiol.">
        <title>The Global Catalogue of Microorganisms (GCM) 10K type strain sequencing project: providing services to taxonomists for standard genome sequencing and annotation.</title>
        <authorList>
            <consortium name="The Broad Institute Genomics Platform"/>
            <consortium name="The Broad Institute Genome Sequencing Center for Infectious Disease"/>
            <person name="Wu L."/>
            <person name="Ma J."/>
        </authorList>
    </citation>
    <scope>NUCLEOTIDE SEQUENCE [LARGE SCALE GENOMIC DNA]</scope>
    <source>
        <strain evidence="4">JCM 32226</strain>
    </source>
</reference>
<dbReference type="Proteomes" id="UP001501321">
    <property type="component" value="Unassembled WGS sequence"/>
</dbReference>
<dbReference type="SUPFAM" id="SSF51011">
    <property type="entry name" value="Glycosyl hydrolase domain"/>
    <property type="match status" value="1"/>
</dbReference>
<dbReference type="PANTHER" id="PTHR10357:SF179">
    <property type="entry name" value="NEUTRAL AND BASIC AMINO ACID TRANSPORT PROTEIN RBAT"/>
    <property type="match status" value="1"/>
</dbReference>
<dbReference type="Gene3D" id="3.90.400.10">
    <property type="entry name" value="Oligo-1,6-glucosidase, Domain 2"/>
    <property type="match status" value="1"/>
</dbReference>
<dbReference type="InterPro" id="IPR032091">
    <property type="entry name" value="Malt_amylase-like_C"/>
</dbReference>
<dbReference type="SUPFAM" id="SSF51445">
    <property type="entry name" value="(Trans)glycosidases"/>
    <property type="match status" value="1"/>
</dbReference>
<keyword evidence="3" id="KW-0378">Hydrolase</keyword>
<comment type="caution">
    <text evidence="3">The sequence shown here is derived from an EMBL/GenBank/DDBJ whole genome shotgun (WGS) entry which is preliminary data.</text>
</comment>
<dbReference type="CDD" id="cd11316">
    <property type="entry name" value="AmyAc_bac2_AmyA"/>
    <property type="match status" value="1"/>
</dbReference>
<dbReference type="GO" id="GO:0016787">
    <property type="term" value="F:hydrolase activity"/>
    <property type="evidence" value="ECO:0007669"/>
    <property type="project" value="UniProtKB-KW"/>
</dbReference>
<dbReference type="EMBL" id="BAABFC010000012">
    <property type="protein sequence ID" value="GAA4499496.1"/>
    <property type="molecule type" value="Genomic_DNA"/>
</dbReference>
<evidence type="ECO:0000256" key="1">
    <source>
        <dbReference type="ARBA" id="ARBA00008061"/>
    </source>
</evidence>
<comment type="similarity">
    <text evidence="1">Belongs to the glycosyl hydrolase 13 family.</text>
</comment>
<gene>
    <name evidence="3" type="ORF">GCM10023095_19760</name>
</gene>
<dbReference type="InterPro" id="IPR013780">
    <property type="entry name" value="Glyco_hydro_b"/>
</dbReference>
<dbReference type="Gene3D" id="3.20.20.80">
    <property type="entry name" value="Glycosidases"/>
    <property type="match status" value="1"/>
</dbReference>
<evidence type="ECO:0000313" key="4">
    <source>
        <dbReference type="Proteomes" id="UP001501321"/>
    </source>
</evidence>